<dbReference type="RefSeq" id="WP_355088598.1">
    <property type="nucleotide sequence ID" value="NZ_JBEXKW010000046.1"/>
</dbReference>
<dbReference type="InterPro" id="IPR050166">
    <property type="entry name" value="ABC_transporter_ATP-bind"/>
</dbReference>
<dbReference type="CDD" id="cd03293">
    <property type="entry name" value="ABC_NrtD_SsuB_transporters"/>
    <property type="match status" value="1"/>
</dbReference>
<dbReference type="PROSITE" id="PS00211">
    <property type="entry name" value="ABC_TRANSPORTER_1"/>
    <property type="match status" value="1"/>
</dbReference>
<keyword evidence="6" id="KW-1185">Reference proteome</keyword>
<feature type="domain" description="ABC transporter" evidence="4">
    <location>
        <begin position="15"/>
        <end position="253"/>
    </location>
</feature>
<dbReference type="InterPro" id="IPR003593">
    <property type="entry name" value="AAA+_ATPase"/>
</dbReference>
<evidence type="ECO:0000313" key="5">
    <source>
        <dbReference type="EMBL" id="MEV0708010.1"/>
    </source>
</evidence>
<evidence type="ECO:0000259" key="4">
    <source>
        <dbReference type="PROSITE" id="PS50893"/>
    </source>
</evidence>
<evidence type="ECO:0000256" key="2">
    <source>
        <dbReference type="ARBA" id="ARBA00022741"/>
    </source>
</evidence>
<keyword evidence="3 5" id="KW-0067">ATP-binding</keyword>
<keyword evidence="2" id="KW-0547">Nucleotide-binding</keyword>
<evidence type="ECO:0000256" key="1">
    <source>
        <dbReference type="ARBA" id="ARBA00022448"/>
    </source>
</evidence>
<dbReference type="PANTHER" id="PTHR42788:SF13">
    <property type="entry name" value="ALIPHATIC SULFONATES IMPORT ATP-BINDING PROTEIN SSUB"/>
    <property type="match status" value="1"/>
</dbReference>
<dbReference type="EMBL" id="JBFAKC010000004">
    <property type="protein sequence ID" value="MEV0708010.1"/>
    <property type="molecule type" value="Genomic_DNA"/>
</dbReference>
<protein>
    <submittedName>
        <fullName evidence="5">ABC transporter ATP-binding protein</fullName>
    </submittedName>
</protein>
<sequence length="269" mass="28838">MSTLLTGQAEQSPGITLSEVRKNYESLDGDQVLGIAPVSLDIGAGEFVSFVGRSGCGKSTLLRMIAGLTAPSGGAVHVAGGVIRGPDKTVRYVFQNYGESLLPWKTVGDNVEFGLRHSLSPPPKSKQARRAAIEHYLAEVGLHGVAARYPSELSGGMQQRVAIARALASSPTVLLLDEPFSAVDALSRANLQDLVLRLWEQHGLTVLFVTHDIDEALYLSDRVLVLGPAGTGIVADVDVALERPRDQVDTRESARYLSLRREVMEAVLA</sequence>
<name>A0ABV3FRH5_9NOCA</name>
<accession>A0ABV3FRH5</accession>
<dbReference type="PANTHER" id="PTHR42788">
    <property type="entry name" value="TAURINE IMPORT ATP-BINDING PROTEIN-RELATED"/>
    <property type="match status" value="1"/>
</dbReference>
<dbReference type="Pfam" id="PF00005">
    <property type="entry name" value="ABC_tran"/>
    <property type="match status" value="1"/>
</dbReference>
<dbReference type="Gene3D" id="3.40.50.300">
    <property type="entry name" value="P-loop containing nucleotide triphosphate hydrolases"/>
    <property type="match status" value="1"/>
</dbReference>
<reference evidence="5 6" key="1">
    <citation type="submission" date="2024-06" db="EMBL/GenBank/DDBJ databases">
        <title>The Natural Products Discovery Center: Release of the First 8490 Sequenced Strains for Exploring Actinobacteria Biosynthetic Diversity.</title>
        <authorList>
            <person name="Kalkreuter E."/>
            <person name="Kautsar S.A."/>
            <person name="Yang D."/>
            <person name="Bader C.D."/>
            <person name="Teijaro C.N."/>
            <person name="Fluegel L."/>
            <person name="Davis C.M."/>
            <person name="Simpson J.R."/>
            <person name="Lauterbach L."/>
            <person name="Steele A.D."/>
            <person name="Gui C."/>
            <person name="Meng S."/>
            <person name="Li G."/>
            <person name="Viehrig K."/>
            <person name="Ye F."/>
            <person name="Su P."/>
            <person name="Kiefer A.F."/>
            <person name="Nichols A."/>
            <person name="Cepeda A.J."/>
            <person name="Yan W."/>
            <person name="Fan B."/>
            <person name="Jiang Y."/>
            <person name="Adhikari A."/>
            <person name="Zheng C.-J."/>
            <person name="Schuster L."/>
            <person name="Cowan T.M."/>
            <person name="Smanski M.J."/>
            <person name="Chevrette M.G."/>
            <person name="De Carvalho L.P.S."/>
            <person name="Shen B."/>
        </authorList>
    </citation>
    <scope>NUCLEOTIDE SEQUENCE [LARGE SCALE GENOMIC DNA]</scope>
    <source>
        <strain evidence="5 6">NPDC050403</strain>
    </source>
</reference>
<keyword evidence="1" id="KW-0813">Transport</keyword>
<evidence type="ECO:0000256" key="3">
    <source>
        <dbReference type="ARBA" id="ARBA00022840"/>
    </source>
</evidence>
<gene>
    <name evidence="5" type="ORF">AB0I48_10630</name>
</gene>
<dbReference type="SMART" id="SM00382">
    <property type="entry name" value="AAA"/>
    <property type="match status" value="1"/>
</dbReference>
<dbReference type="InterPro" id="IPR017871">
    <property type="entry name" value="ABC_transporter-like_CS"/>
</dbReference>
<evidence type="ECO:0000313" key="6">
    <source>
        <dbReference type="Proteomes" id="UP001551695"/>
    </source>
</evidence>
<dbReference type="InterPro" id="IPR027417">
    <property type="entry name" value="P-loop_NTPase"/>
</dbReference>
<dbReference type="InterPro" id="IPR003439">
    <property type="entry name" value="ABC_transporter-like_ATP-bd"/>
</dbReference>
<comment type="caution">
    <text evidence="5">The sequence shown here is derived from an EMBL/GenBank/DDBJ whole genome shotgun (WGS) entry which is preliminary data.</text>
</comment>
<proteinExistence type="predicted"/>
<dbReference type="GO" id="GO:0005524">
    <property type="term" value="F:ATP binding"/>
    <property type="evidence" value="ECO:0007669"/>
    <property type="project" value="UniProtKB-KW"/>
</dbReference>
<dbReference type="PROSITE" id="PS50893">
    <property type="entry name" value="ABC_TRANSPORTER_2"/>
    <property type="match status" value="1"/>
</dbReference>
<organism evidence="5 6">
    <name type="scientific">Nocardia aurea</name>
    <dbReference type="NCBI Taxonomy" id="2144174"/>
    <lineage>
        <taxon>Bacteria</taxon>
        <taxon>Bacillati</taxon>
        <taxon>Actinomycetota</taxon>
        <taxon>Actinomycetes</taxon>
        <taxon>Mycobacteriales</taxon>
        <taxon>Nocardiaceae</taxon>
        <taxon>Nocardia</taxon>
    </lineage>
</organism>
<dbReference type="Proteomes" id="UP001551695">
    <property type="component" value="Unassembled WGS sequence"/>
</dbReference>
<dbReference type="SUPFAM" id="SSF52540">
    <property type="entry name" value="P-loop containing nucleoside triphosphate hydrolases"/>
    <property type="match status" value="1"/>
</dbReference>